<dbReference type="PROSITE" id="PS50042">
    <property type="entry name" value="CNMP_BINDING_3"/>
    <property type="match status" value="1"/>
</dbReference>
<dbReference type="Proteomes" id="UP001056539">
    <property type="component" value="Chromosome"/>
</dbReference>
<dbReference type="SUPFAM" id="SSF51206">
    <property type="entry name" value="cAMP-binding domain-like"/>
    <property type="match status" value="1"/>
</dbReference>
<dbReference type="InterPro" id="IPR018490">
    <property type="entry name" value="cNMP-bd_dom_sf"/>
</dbReference>
<reference evidence="2" key="2">
    <citation type="submission" date="2022-06" db="EMBL/GenBank/DDBJ databases">
        <title>Thermospira aquatica gen. nov., sp. nov.</title>
        <authorList>
            <person name="Ben Ali Gam Z."/>
            <person name="Labat M."/>
        </authorList>
    </citation>
    <scope>NUCLEOTIDE SEQUENCE</scope>
    <source>
        <strain evidence="2">F1F22</strain>
    </source>
</reference>
<dbReference type="GO" id="GO:0003700">
    <property type="term" value="F:DNA-binding transcription factor activity"/>
    <property type="evidence" value="ECO:0007669"/>
    <property type="project" value="TreeGrafter"/>
</dbReference>
<keyword evidence="3" id="KW-1185">Reference proteome</keyword>
<protein>
    <submittedName>
        <fullName evidence="2">Crp/Fnr family transcriptional regulator</fullName>
    </submittedName>
</protein>
<feature type="domain" description="Cyclic nucleotide-binding" evidence="1">
    <location>
        <begin position="1"/>
        <end position="109"/>
    </location>
</feature>
<dbReference type="InterPro" id="IPR050397">
    <property type="entry name" value="Env_Response_Regulators"/>
</dbReference>
<gene>
    <name evidence="2" type="ORF">KDW03_00935</name>
</gene>
<dbReference type="Pfam" id="PF00027">
    <property type="entry name" value="cNMP_binding"/>
    <property type="match status" value="1"/>
</dbReference>
<organism evidence="2 3">
    <name type="scientific">Thermospira aquatica</name>
    <dbReference type="NCBI Taxonomy" id="2828656"/>
    <lineage>
        <taxon>Bacteria</taxon>
        <taxon>Pseudomonadati</taxon>
        <taxon>Spirochaetota</taxon>
        <taxon>Spirochaetia</taxon>
        <taxon>Brevinematales</taxon>
        <taxon>Thermospiraceae</taxon>
        <taxon>Thermospira</taxon>
    </lineage>
</organism>
<dbReference type="PANTHER" id="PTHR24567:SF74">
    <property type="entry name" value="HTH-TYPE TRANSCRIPTIONAL REGULATOR ARCR"/>
    <property type="match status" value="1"/>
</dbReference>
<evidence type="ECO:0000313" key="3">
    <source>
        <dbReference type="Proteomes" id="UP001056539"/>
    </source>
</evidence>
<reference evidence="2" key="1">
    <citation type="submission" date="2021-04" db="EMBL/GenBank/DDBJ databases">
        <authorList>
            <person name="Postec A."/>
        </authorList>
    </citation>
    <scope>NUCLEOTIDE SEQUENCE</scope>
    <source>
        <strain evidence="2">F1F22</strain>
    </source>
</reference>
<dbReference type="InterPro" id="IPR000595">
    <property type="entry name" value="cNMP-bd_dom"/>
</dbReference>
<dbReference type="SMART" id="SM00100">
    <property type="entry name" value="cNMP"/>
    <property type="match status" value="1"/>
</dbReference>
<accession>A0AAX3BDR7</accession>
<dbReference type="PANTHER" id="PTHR24567">
    <property type="entry name" value="CRP FAMILY TRANSCRIPTIONAL REGULATORY PROTEIN"/>
    <property type="match status" value="1"/>
</dbReference>
<dbReference type="CDD" id="cd00038">
    <property type="entry name" value="CAP_ED"/>
    <property type="match status" value="1"/>
</dbReference>
<dbReference type="PRINTS" id="PR00103">
    <property type="entry name" value="CAMPKINASE"/>
</dbReference>
<dbReference type="EMBL" id="CP073355">
    <property type="protein sequence ID" value="URA10400.1"/>
    <property type="molecule type" value="Genomic_DNA"/>
</dbReference>
<proteinExistence type="predicted"/>
<dbReference type="InterPro" id="IPR014710">
    <property type="entry name" value="RmlC-like_jellyroll"/>
</dbReference>
<dbReference type="Gene3D" id="2.60.120.10">
    <property type="entry name" value="Jelly Rolls"/>
    <property type="match status" value="1"/>
</dbReference>
<dbReference type="RefSeq" id="WP_271435530.1">
    <property type="nucleotide sequence ID" value="NZ_CP073355.1"/>
</dbReference>
<evidence type="ECO:0000313" key="2">
    <source>
        <dbReference type="EMBL" id="URA10400.1"/>
    </source>
</evidence>
<evidence type="ECO:0000259" key="1">
    <source>
        <dbReference type="PROSITE" id="PS50042"/>
    </source>
</evidence>
<dbReference type="GO" id="GO:0005829">
    <property type="term" value="C:cytosol"/>
    <property type="evidence" value="ECO:0007669"/>
    <property type="project" value="TreeGrafter"/>
</dbReference>
<dbReference type="AlphaFoldDB" id="A0AAX3BDR7"/>
<dbReference type="KEGG" id="taqu:KDW03_00935"/>
<sequence>MDALDKFERSYNAGEIIFCEYEPGDEFYIIKEGKIRLTKIQDNREKTLDIIEPPAIFGEMAIIDNAPRNATAIAETPVRLVALQKQNFYELMVSNPKWALSLIKIFSKRIFDATRKLEILSLKDDEAKVLDTLLMLCETKGIIPATYDKTDPIALEGVTVEDVAHWCGIDVRECEKYIVRYHNMGRIERRGDQIIIKNLPDIYRLVKNKRKLQEKES</sequence>
<name>A0AAX3BDR7_9SPIR</name>